<reference evidence="2" key="1">
    <citation type="journal article" date="2019" name="Int. J. Syst. Evol. Microbiol.">
        <title>The Global Catalogue of Microorganisms (GCM) 10K type strain sequencing project: providing services to taxonomists for standard genome sequencing and annotation.</title>
        <authorList>
            <consortium name="The Broad Institute Genomics Platform"/>
            <consortium name="The Broad Institute Genome Sequencing Center for Infectious Disease"/>
            <person name="Wu L."/>
            <person name="Ma J."/>
        </authorList>
    </citation>
    <scope>NUCLEOTIDE SEQUENCE [LARGE SCALE GENOMIC DNA]</scope>
    <source>
        <strain evidence="2">CCM 7435</strain>
    </source>
</reference>
<sequence>MSGREERAWQREEQVRIRAHSLWEKEGRPDGQAERHWFQAKELVEKAIVRRRARAAEQQAAAVAGNPKGDARG</sequence>
<dbReference type="Pfam" id="PF11154">
    <property type="entry name" value="DUF2934"/>
    <property type="match status" value="1"/>
</dbReference>
<proteinExistence type="predicted"/>
<name>A0ABW4Z1M8_9HYPH</name>
<evidence type="ECO:0000313" key="1">
    <source>
        <dbReference type="EMBL" id="MFD2142296.1"/>
    </source>
</evidence>
<comment type="caution">
    <text evidence="1">The sequence shown here is derived from an EMBL/GenBank/DDBJ whole genome shotgun (WGS) entry which is preliminary data.</text>
</comment>
<accession>A0ABW4Z1M8</accession>
<protein>
    <submittedName>
        <fullName evidence="1">DUF2934 domain-containing protein</fullName>
    </submittedName>
</protein>
<dbReference type="InterPro" id="IPR021327">
    <property type="entry name" value="DUF2934"/>
</dbReference>
<organism evidence="1 2">
    <name type="scientific">Ancylobacter oerskovii</name>
    <dbReference type="NCBI Taxonomy" id="459519"/>
    <lineage>
        <taxon>Bacteria</taxon>
        <taxon>Pseudomonadati</taxon>
        <taxon>Pseudomonadota</taxon>
        <taxon>Alphaproteobacteria</taxon>
        <taxon>Hyphomicrobiales</taxon>
        <taxon>Xanthobacteraceae</taxon>
        <taxon>Ancylobacter</taxon>
    </lineage>
</organism>
<gene>
    <name evidence="1" type="ORF">ACFSNC_17960</name>
</gene>
<dbReference type="RefSeq" id="WP_213351252.1">
    <property type="nucleotide sequence ID" value="NZ_JAHBGB010000006.1"/>
</dbReference>
<keyword evidence="2" id="KW-1185">Reference proteome</keyword>
<dbReference type="EMBL" id="JBHUHD010000001">
    <property type="protein sequence ID" value="MFD2142296.1"/>
    <property type="molecule type" value="Genomic_DNA"/>
</dbReference>
<dbReference type="Proteomes" id="UP001597299">
    <property type="component" value="Unassembled WGS sequence"/>
</dbReference>
<evidence type="ECO:0000313" key="2">
    <source>
        <dbReference type="Proteomes" id="UP001597299"/>
    </source>
</evidence>